<proteinExistence type="predicted"/>
<protein>
    <submittedName>
        <fullName evidence="1">Head to tail adaptor</fullName>
    </submittedName>
</protein>
<reference evidence="1" key="1">
    <citation type="journal article" date="2021" name="Proc. Natl. Acad. Sci. U.S.A.">
        <title>A Catalog of Tens of Thousands of Viruses from Human Metagenomes Reveals Hidden Associations with Chronic Diseases.</title>
        <authorList>
            <person name="Tisza M.J."/>
            <person name="Buck C.B."/>
        </authorList>
    </citation>
    <scope>NUCLEOTIDE SEQUENCE</scope>
    <source>
        <strain evidence="1">CtYKh4</strain>
    </source>
</reference>
<sequence length="149" mass="16588">MALTDETKQSIITALDTSSLDESFIEAVLKRLDSFGYEIKESDAWMIGFAMQKVENTIKNECNISEIPDGLFHTAVDMSCGEFLFAKKQTGQLEIGDLDLTGAISSIKEGDTQVNFNGDESDSDKVDILLNYLLNSGKGELVCYRKIRW</sequence>
<accession>A0A8S5LC93</accession>
<evidence type="ECO:0000313" key="1">
    <source>
        <dbReference type="EMBL" id="DAD67628.1"/>
    </source>
</evidence>
<name>A0A8S5LC93_9CAUD</name>
<organism evidence="1">
    <name type="scientific">Siphoviridae sp. ctYKh4</name>
    <dbReference type="NCBI Taxonomy" id="2823586"/>
    <lineage>
        <taxon>Viruses</taxon>
        <taxon>Duplodnaviria</taxon>
        <taxon>Heunggongvirae</taxon>
        <taxon>Uroviricota</taxon>
        <taxon>Caudoviricetes</taxon>
    </lineage>
</organism>
<dbReference type="EMBL" id="BK014682">
    <property type="protein sequence ID" value="DAD67628.1"/>
    <property type="molecule type" value="Genomic_DNA"/>
</dbReference>